<protein>
    <submittedName>
        <fullName evidence="1">Uncharacterized protein</fullName>
    </submittedName>
</protein>
<organism evidence="1">
    <name type="scientific">marine sediment metagenome</name>
    <dbReference type="NCBI Taxonomy" id="412755"/>
    <lineage>
        <taxon>unclassified sequences</taxon>
        <taxon>metagenomes</taxon>
        <taxon>ecological metagenomes</taxon>
    </lineage>
</organism>
<comment type="caution">
    <text evidence="1">The sequence shown here is derived from an EMBL/GenBank/DDBJ whole genome shotgun (WGS) entry which is preliminary data.</text>
</comment>
<dbReference type="EMBL" id="LAZR01004268">
    <property type="protein sequence ID" value="KKN10189.1"/>
    <property type="molecule type" value="Genomic_DNA"/>
</dbReference>
<gene>
    <name evidence="1" type="ORF">LCGC14_1039100</name>
</gene>
<evidence type="ECO:0000313" key="1">
    <source>
        <dbReference type="EMBL" id="KKN10189.1"/>
    </source>
</evidence>
<dbReference type="AlphaFoldDB" id="A0A0F9MWS7"/>
<reference evidence="1" key="1">
    <citation type="journal article" date="2015" name="Nature">
        <title>Complex archaea that bridge the gap between prokaryotes and eukaryotes.</title>
        <authorList>
            <person name="Spang A."/>
            <person name="Saw J.H."/>
            <person name="Jorgensen S.L."/>
            <person name="Zaremba-Niedzwiedzka K."/>
            <person name="Martijn J."/>
            <person name="Lind A.E."/>
            <person name="van Eijk R."/>
            <person name="Schleper C."/>
            <person name="Guy L."/>
            <person name="Ettema T.J."/>
        </authorList>
    </citation>
    <scope>NUCLEOTIDE SEQUENCE</scope>
</reference>
<accession>A0A0F9MWS7</accession>
<sequence>MNKERKSLKKKIEYALACITSLKLLNEERYESIEIKTFLKEFKEEVCLWHFVTSDENKKLAPRSKDKTYNVKIVKINDDERKLIFTRSTKAVKINNKKDLIDRILGNLKKREIKTLSNNR</sequence>
<proteinExistence type="predicted"/>
<name>A0A0F9MWS7_9ZZZZ</name>